<dbReference type="Pfam" id="PF14322">
    <property type="entry name" value="SusD-like_3"/>
    <property type="match status" value="1"/>
</dbReference>
<keyword evidence="3 7" id="KW-0732">Signal</keyword>
<evidence type="ECO:0000256" key="4">
    <source>
        <dbReference type="ARBA" id="ARBA00023136"/>
    </source>
</evidence>
<evidence type="ECO:0000256" key="3">
    <source>
        <dbReference type="ARBA" id="ARBA00022729"/>
    </source>
</evidence>
<proteinExistence type="inferred from homology"/>
<evidence type="ECO:0000256" key="6">
    <source>
        <dbReference type="SAM" id="Coils"/>
    </source>
</evidence>
<feature type="coiled-coil region" evidence="6">
    <location>
        <begin position="182"/>
        <end position="209"/>
    </location>
</feature>
<dbReference type="EMBL" id="VNHX01000005">
    <property type="protein sequence ID" value="TYP96679.1"/>
    <property type="molecule type" value="Genomic_DNA"/>
</dbReference>
<dbReference type="Pfam" id="PF07980">
    <property type="entry name" value="SusD_RagB"/>
    <property type="match status" value="1"/>
</dbReference>
<dbReference type="Gene3D" id="1.25.40.900">
    <property type="match status" value="1"/>
</dbReference>
<gene>
    <name evidence="10" type="ORF">BC792_105172</name>
</gene>
<reference evidence="10 11" key="1">
    <citation type="submission" date="2019-07" db="EMBL/GenBank/DDBJ databases">
        <title>Genomic Encyclopedia of Archaeal and Bacterial Type Strains, Phase II (KMG-II): from individual species to whole genera.</title>
        <authorList>
            <person name="Goeker M."/>
        </authorList>
    </citation>
    <scope>NUCLEOTIDE SEQUENCE [LARGE SCALE GENOMIC DNA]</scope>
    <source>
        <strain evidence="10 11">DSM 18850</strain>
    </source>
</reference>
<feature type="chain" id="PRO_5024342196" evidence="7">
    <location>
        <begin position="21"/>
        <end position="494"/>
    </location>
</feature>
<evidence type="ECO:0000256" key="1">
    <source>
        <dbReference type="ARBA" id="ARBA00004442"/>
    </source>
</evidence>
<keyword evidence="4" id="KW-0472">Membrane</keyword>
<evidence type="ECO:0000256" key="5">
    <source>
        <dbReference type="ARBA" id="ARBA00023237"/>
    </source>
</evidence>
<feature type="signal peptide" evidence="7">
    <location>
        <begin position="1"/>
        <end position="20"/>
    </location>
</feature>
<organism evidence="10 11">
    <name type="scientific">Sphingobacterium allocomposti</name>
    <dbReference type="NCBI Taxonomy" id="415956"/>
    <lineage>
        <taxon>Bacteria</taxon>
        <taxon>Pseudomonadati</taxon>
        <taxon>Bacteroidota</taxon>
        <taxon>Sphingobacteriia</taxon>
        <taxon>Sphingobacteriales</taxon>
        <taxon>Sphingobacteriaceae</taxon>
        <taxon>Sphingobacterium</taxon>
    </lineage>
</organism>
<accession>A0A5S5DPR3</accession>
<evidence type="ECO:0000256" key="2">
    <source>
        <dbReference type="ARBA" id="ARBA00006275"/>
    </source>
</evidence>
<dbReference type="SUPFAM" id="SSF48452">
    <property type="entry name" value="TPR-like"/>
    <property type="match status" value="1"/>
</dbReference>
<dbReference type="Gene3D" id="2.20.20.130">
    <property type="match status" value="1"/>
</dbReference>
<comment type="caution">
    <text evidence="10">The sequence shown here is derived from an EMBL/GenBank/DDBJ whole genome shotgun (WGS) entry which is preliminary data.</text>
</comment>
<comment type="subcellular location">
    <subcellularLocation>
        <location evidence="1">Cell outer membrane</location>
    </subcellularLocation>
</comment>
<keyword evidence="6" id="KW-0175">Coiled coil</keyword>
<protein>
    <submittedName>
        <fullName evidence="10">RagB/SusD domain-containing protein</fullName>
    </submittedName>
</protein>
<dbReference type="OrthoDB" id="1080118at2"/>
<dbReference type="GO" id="GO:0009279">
    <property type="term" value="C:cell outer membrane"/>
    <property type="evidence" value="ECO:0007669"/>
    <property type="project" value="UniProtKB-SubCell"/>
</dbReference>
<evidence type="ECO:0000259" key="8">
    <source>
        <dbReference type="Pfam" id="PF07980"/>
    </source>
</evidence>
<evidence type="ECO:0000256" key="7">
    <source>
        <dbReference type="SAM" id="SignalP"/>
    </source>
</evidence>
<evidence type="ECO:0000313" key="11">
    <source>
        <dbReference type="Proteomes" id="UP000325105"/>
    </source>
</evidence>
<dbReference type="CDD" id="cd08977">
    <property type="entry name" value="SusD"/>
    <property type="match status" value="1"/>
</dbReference>
<feature type="domain" description="SusD-like N-terminal" evidence="9">
    <location>
        <begin position="21"/>
        <end position="226"/>
    </location>
</feature>
<dbReference type="InterPro" id="IPR011990">
    <property type="entry name" value="TPR-like_helical_dom_sf"/>
</dbReference>
<evidence type="ECO:0000259" key="9">
    <source>
        <dbReference type="Pfam" id="PF14322"/>
    </source>
</evidence>
<dbReference type="Gene3D" id="1.25.40.390">
    <property type="match status" value="1"/>
</dbReference>
<sequence>MKKIFLIPCLIYMAAASSCSDFLNVEPTTAADAGAAITTAADAKVIVNGLMSKLASASYYGRNFPLYADAKGGDVTITSQGRGYDYLYVFNHSESANSYSSIWSQGYHCLAQINNLIESIEKLKAAGSSENFDNHLGQALTARAMIYFDLVRLYGEPYAENKNAFGVPNVTTLLNSDAQELRHTVEENYQQITTDLKAAEDLLSKTKANGFINYYANKALQARVYLYMEDFTQSLAAAEEVINSNVYTLYENDKWAESWTTEFGTESILELGVYPNEGDLGNSSLGAMYRRAAHGSSAILGYFTASTNFLDKLAEDEEDVRWSVMAPDELSETSTHPGERLGSSYKYSGSTVLAGDKKTGNSTAVNIKVIRLSEIYLIAAEAALKLSSSDKEKAAHYLNAIRKRSPNLALATPATINMDMIADERSKELFTEGHRFFDMMRWNRSITFDDDLGAISTIHREKTIDRTFYKTILPIPLDEINANPGIKAQQNPGY</sequence>
<keyword evidence="11" id="KW-1185">Reference proteome</keyword>
<dbReference type="InterPro" id="IPR012944">
    <property type="entry name" value="SusD_RagB_dom"/>
</dbReference>
<feature type="domain" description="RagB/SusD" evidence="8">
    <location>
        <begin position="353"/>
        <end position="494"/>
    </location>
</feature>
<dbReference type="InterPro" id="IPR033985">
    <property type="entry name" value="SusD-like_N"/>
</dbReference>
<name>A0A5S5DPR3_9SPHI</name>
<dbReference type="RefSeq" id="WP_148908060.1">
    <property type="nucleotide sequence ID" value="NZ_VNHX01000005.1"/>
</dbReference>
<keyword evidence="5" id="KW-0998">Cell outer membrane</keyword>
<dbReference type="AlphaFoldDB" id="A0A5S5DPR3"/>
<evidence type="ECO:0000313" key="10">
    <source>
        <dbReference type="EMBL" id="TYP96679.1"/>
    </source>
</evidence>
<dbReference type="PROSITE" id="PS51257">
    <property type="entry name" value="PROKAR_LIPOPROTEIN"/>
    <property type="match status" value="1"/>
</dbReference>
<dbReference type="Proteomes" id="UP000325105">
    <property type="component" value="Unassembled WGS sequence"/>
</dbReference>
<comment type="similarity">
    <text evidence="2">Belongs to the SusD family.</text>
</comment>